<sequence length="127" mass="14235">MPLPPTVSRERDLGDSIMTGIVLATQAESTVTFTDLGRLRVQECERVQALRTELGRCGARVEEEGDTLRVYPSRLHGAEIETYNDHRMAFCFSLLGLGVPGIVIKNPKCVEKSFPSFFEKLEQLRAH</sequence>
<reference evidence="3" key="1">
    <citation type="submission" date="2019-08" db="EMBL/GenBank/DDBJ databases">
        <authorList>
            <person name="Kucharzyk K."/>
            <person name="Murdoch R.W."/>
            <person name="Higgins S."/>
            <person name="Loffler F."/>
        </authorList>
    </citation>
    <scope>NUCLEOTIDE SEQUENCE</scope>
</reference>
<dbReference type="Pfam" id="PF00275">
    <property type="entry name" value="EPSP_synthase"/>
    <property type="match status" value="1"/>
</dbReference>
<dbReference type="Gene3D" id="3.65.10.10">
    <property type="entry name" value="Enolpyruvate transferase domain"/>
    <property type="match status" value="1"/>
</dbReference>
<dbReference type="GO" id="GO:0003866">
    <property type="term" value="F:3-phosphoshikimate 1-carboxyvinyltransferase activity"/>
    <property type="evidence" value="ECO:0007669"/>
    <property type="project" value="UniProtKB-EC"/>
</dbReference>
<protein>
    <submittedName>
        <fullName evidence="3">3-phosphoshikimate 1-carboxyvinyltransferase</fullName>
        <ecNumber evidence="3">2.5.1.19</ecNumber>
    </submittedName>
</protein>
<proteinExistence type="predicted"/>
<dbReference type="InterPro" id="IPR001986">
    <property type="entry name" value="Enolpyruvate_Tfrase_dom"/>
</dbReference>
<evidence type="ECO:0000313" key="3">
    <source>
        <dbReference type="EMBL" id="MPN57618.1"/>
    </source>
</evidence>
<organism evidence="3">
    <name type="scientific">bioreactor metagenome</name>
    <dbReference type="NCBI Taxonomy" id="1076179"/>
    <lineage>
        <taxon>unclassified sequences</taxon>
        <taxon>metagenomes</taxon>
        <taxon>ecological metagenomes</taxon>
    </lineage>
</organism>
<dbReference type="GO" id="GO:0009423">
    <property type="term" value="P:chorismate biosynthetic process"/>
    <property type="evidence" value="ECO:0007669"/>
    <property type="project" value="TreeGrafter"/>
</dbReference>
<dbReference type="InterPro" id="IPR013792">
    <property type="entry name" value="RNA3'P_cycl/enolpyr_Trfase_a/b"/>
</dbReference>
<dbReference type="EC" id="2.5.1.19" evidence="3"/>
<feature type="domain" description="Enolpyruvate transferase" evidence="2">
    <location>
        <begin position="12"/>
        <end position="121"/>
    </location>
</feature>
<dbReference type="InterPro" id="IPR036968">
    <property type="entry name" value="Enolpyruvate_Tfrase_sf"/>
</dbReference>
<dbReference type="EMBL" id="VSSQ01129344">
    <property type="protein sequence ID" value="MPN57618.1"/>
    <property type="molecule type" value="Genomic_DNA"/>
</dbReference>
<evidence type="ECO:0000256" key="1">
    <source>
        <dbReference type="ARBA" id="ARBA00022679"/>
    </source>
</evidence>
<keyword evidence="1 3" id="KW-0808">Transferase</keyword>
<dbReference type="AlphaFoldDB" id="A0A645J1R0"/>
<name>A0A645J1R0_9ZZZZ</name>
<comment type="caution">
    <text evidence="3">The sequence shown here is derived from an EMBL/GenBank/DDBJ whole genome shotgun (WGS) entry which is preliminary data.</text>
</comment>
<gene>
    <name evidence="3" type="primary">aroA_49</name>
    <name evidence="3" type="ORF">SDC9_205312</name>
</gene>
<dbReference type="PANTHER" id="PTHR21090">
    <property type="entry name" value="AROM/DEHYDROQUINATE SYNTHASE"/>
    <property type="match status" value="1"/>
</dbReference>
<dbReference type="SUPFAM" id="SSF55205">
    <property type="entry name" value="EPT/RTPC-like"/>
    <property type="match status" value="1"/>
</dbReference>
<accession>A0A645J1R0</accession>
<dbReference type="PANTHER" id="PTHR21090:SF5">
    <property type="entry name" value="PENTAFUNCTIONAL AROM POLYPEPTIDE"/>
    <property type="match status" value="1"/>
</dbReference>
<evidence type="ECO:0000259" key="2">
    <source>
        <dbReference type="Pfam" id="PF00275"/>
    </source>
</evidence>